<dbReference type="EMBL" id="CARXXK010000003">
    <property type="protein sequence ID" value="CAI6362043.1"/>
    <property type="molecule type" value="Genomic_DNA"/>
</dbReference>
<keyword evidence="2" id="KW-1185">Reference proteome</keyword>
<gene>
    <name evidence="1" type="ORF">MEUPH1_LOCUS17157</name>
</gene>
<evidence type="ECO:0000313" key="2">
    <source>
        <dbReference type="Proteomes" id="UP001160148"/>
    </source>
</evidence>
<reference evidence="1 2" key="1">
    <citation type="submission" date="2023-01" db="EMBL/GenBank/DDBJ databases">
        <authorList>
            <person name="Whitehead M."/>
        </authorList>
    </citation>
    <scope>NUCLEOTIDE SEQUENCE [LARGE SCALE GENOMIC DNA]</scope>
</reference>
<sequence>MAQALEKNAKDFGIRRQVYRTDNALHTMLRMSKALSLLPAEKIAEGFEVVVQEARHSQNVEVAERYISYFRNQWMERVGPESFSVHGMPRRTNNDQEIFHRHLNAIMNCPRPGIWHFTKTLIKIKKEYGTKYERIQQRPTLRARRQAYVQLDRKISAACERLAQRRISVKEFLFYTGHLAYDAERRRGVRNVEVHNGIVPPHILETIKEQIVTENVQNNVVGGLGVQMQDRFEQQQQNAEQFPVQDVADFEIDENRDPVFHMPFVKWKHREWQGNWRMSLMSQSTILLHYQGK</sequence>
<name>A0AAV0X1W9_9HEMI</name>
<dbReference type="Proteomes" id="UP001160148">
    <property type="component" value="Unassembled WGS sequence"/>
</dbReference>
<protein>
    <submittedName>
        <fullName evidence="1">Uncharacterized protein</fullName>
    </submittedName>
</protein>
<organism evidence="1 2">
    <name type="scientific">Macrosiphum euphorbiae</name>
    <name type="common">potato aphid</name>
    <dbReference type="NCBI Taxonomy" id="13131"/>
    <lineage>
        <taxon>Eukaryota</taxon>
        <taxon>Metazoa</taxon>
        <taxon>Ecdysozoa</taxon>
        <taxon>Arthropoda</taxon>
        <taxon>Hexapoda</taxon>
        <taxon>Insecta</taxon>
        <taxon>Pterygota</taxon>
        <taxon>Neoptera</taxon>
        <taxon>Paraneoptera</taxon>
        <taxon>Hemiptera</taxon>
        <taxon>Sternorrhyncha</taxon>
        <taxon>Aphidomorpha</taxon>
        <taxon>Aphidoidea</taxon>
        <taxon>Aphididae</taxon>
        <taxon>Macrosiphini</taxon>
        <taxon>Macrosiphum</taxon>
    </lineage>
</organism>
<dbReference type="AlphaFoldDB" id="A0AAV0X1W9"/>
<comment type="caution">
    <text evidence="1">The sequence shown here is derived from an EMBL/GenBank/DDBJ whole genome shotgun (WGS) entry which is preliminary data.</text>
</comment>
<accession>A0AAV0X1W9</accession>
<evidence type="ECO:0000313" key="1">
    <source>
        <dbReference type="EMBL" id="CAI6362043.1"/>
    </source>
</evidence>
<proteinExistence type="predicted"/>